<evidence type="ECO:0000259" key="1">
    <source>
        <dbReference type="Pfam" id="PF13966"/>
    </source>
</evidence>
<reference evidence="2 3" key="1">
    <citation type="journal article" date="2020" name="bioRxiv">
        <title>Sequence and annotation of 42 cannabis genomes reveals extensive copy number variation in cannabinoid synthesis and pathogen resistance genes.</title>
        <authorList>
            <person name="Mckernan K.J."/>
            <person name="Helbert Y."/>
            <person name="Kane L.T."/>
            <person name="Ebling H."/>
            <person name="Zhang L."/>
            <person name="Liu B."/>
            <person name="Eaton Z."/>
            <person name="Mclaughlin S."/>
            <person name="Kingan S."/>
            <person name="Baybayan P."/>
            <person name="Concepcion G."/>
            <person name="Jordan M."/>
            <person name="Riva A."/>
            <person name="Barbazuk W."/>
            <person name="Harkins T."/>
        </authorList>
    </citation>
    <scope>NUCLEOTIDE SEQUENCE [LARGE SCALE GENOMIC DNA]</scope>
    <source>
        <strain evidence="3">cv. Jamaican Lion 4</strain>
        <tissue evidence="2">Leaf</tissue>
    </source>
</reference>
<name>A0A7J6H9N3_CANSA</name>
<protein>
    <recommendedName>
        <fullName evidence="1">Reverse transcriptase zinc-binding domain-containing protein</fullName>
    </recommendedName>
</protein>
<feature type="domain" description="Reverse transcriptase zinc-binding" evidence="1">
    <location>
        <begin position="34"/>
        <end position="112"/>
    </location>
</feature>
<sequence>MELPKDSRYHLLRDFTDEAMLRLAVTGTKLKAKVFYNLLVEKPKIQYSRGIWDNLLLLKHRFVYWQIINTQLLTRDFLSKILPLQNILCPVCESEAETHEHIFYNCVFTKQVQREGSSWLGVHSWPSSNTDLSYRCNFKKQDLQNRLLNMVTAAVFYQLWANRNQCSFDLTCAAPKNISLESFAFLGGYWFSGCRLVVVGLCFV</sequence>
<dbReference type="AlphaFoldDB" id="A0A7J6H9N3"/>
<dbReference type="InterPro" id="IPR026960">
    <property type="entry name" value="RVT-Znf"/>
</dbReference>
<accession>A0A7J6H9N3</accession>
<dbReference type="Pfam" id="PF13966">
    <property type="entry name" value="zf-RVT"/>
    <property type="match status" value="1"/>
</dbReference>
<evidence type="ECO:0000313" key="3">
    <source>
        <dbReference type="Proteomes" id="UP000525078"/>
    </source>
</evidence>
<evidence type="ECO:0000313" key="2">
    <source>
        <dbReference type="EMBL" id="KAF4391651.1"/>
    </source>
</evidence>
<proteinExistence type="predicted"/>
<dbReference type="EMBL" id="JAATIP010000022">
    <property type="protein sequence ID" value="KAF4391651.1"/>
    <property type="molecule type" value="Genomic_DNA"/>
</dbReference>
<comment type="caution">
    <text evidence="2">The sequence shown here is derived from an EMBL/GenBank/DDBJ whole genome shotgun (WGS) entry which is preliminary data.</text>
</comment>
<dbReference type="Proteomes" id="UP000525078">
    <property type="component" value="Unassembled WGS sequence"/>
</dbReference>
<gene>
    <name evidence="2" type="ORF">F8388_005416</name>
</gene>
<organism evidence="2 3">
    <name type="scientific">Cannabis sativa</name>
    <name type="common">Hemp</name>
    <name type="synonym">Marijuana</name>
    <dbReference type="NCBI Taxonomy" id="3483"/>
    <lineage>
        <taxon>Eukaryota</taxon>
        <taxon>Viridiplantae</taxon>
        <taxon>Streptophyta</taxon>
        <taxon>Embryophyta</taxon>
        <taxon>Tracheophyta</taxon>
        <taxon>Spermatophyta</taxon>
        <taxon>Magnoliopsida</taxon>
        <taxon>eudicotyledons</taxon>
        <taxon>Gunneridae</taxon>
        <taxon>Pentapetalae</taxon>
        <taxon>rosids</taxon>
        <taxon>fabids</taxon>
        <taxon>Rosales</taxon>
        <taxon>Cannabaceae</taxon>
        <taxon>Cannabis</taxon>
    </lineage>
</organism>